<dbReference type="EMBL" id="VFSU01000029">
    <property type="protein sequence ID" value="TPE59813.1"/>
    <property type="molecule type" value="Genomic_DNA"/>
</dbReference>
<evidence type="ECO:0000256" key="12">
    <source>
        <dbReference type="RuleBase" id="RU003357"/>
    </source>
</evidence>
<evidence type="ECO:0000256" key="3">
    <source>
        <dbReference type="ARBA" id="ARBA00022452"/>
    </source>
</evidence>
<dbReference type="PROSITE" id="PS52016">
    <property type="entry name" value="TONB_DEPENDENT_REC_3"/>
    <property type="match status" value="1"/>
</dbReference>
<dbReference type="PANTHER" id="PTHR32552:SF81">
    <property type="entry name" value="TONB-DEPENDENT OUTER MEMBRANE RECEPTOR"/>
    <property type="match status" value="1"/>
</dbReference>
<protein>
    <submittedName>
        <fullName evidence="17">TonB-dependent receptor</fullName>
    </submittedName>
</protein>
<comment type="similarity">
    <text evidence="11 12">Belongs to the TonB-dependent receptor family.</text>
</comment>
<dbReference type="AlphaFoldDB" id="A0A501XHP2"/>
<dbReference type="CDD" id="cd01347">
    <property type="entry name" value="ligand_gated_channel"/>
    <property type="match status" value="1"/>
</dbReference>
<dbReference type="OrthoDB" id="9760333at2"/>
<evidence type="ECO:0000259" key="16">
    <source>
        <dbReference type="Pfam" id="PF07715"/>
    </source>
</evidence>
<keyword evidence="9 11" id="KW-0472">Membrane</keyword>
<dbReference type="Proteomes" id="UP000319897">
    <property type="component" value="Unassembled WGS sequence"/>
</dbReference>
<feature type="domain" description="TonB-dependent receptor plug" evidence="16">
    <location>
        <begin position="49"/>
        <end position="158"/>
    </location>
</feature>
<feature type="region of interest" description="Disordered" evidence="13">
    <location>
        <begin position="250"/>
        <end position="272"/>
    </location>
</feature>
<dbReference type="PANTHER" id="PTHR32552">
    <property type="entry name" value="FERRICHROME IRON RECEPTOR-RELATED"/>
    <property type="match status" value="1"/>
</dbReference>
<evidence type="ECO:0000256" key="5">
    <source>
        <dbReference type="ARBA" id="ARBA00022692"/>
    </source>
</evidence>
<comment type="subcellular location">
    <subcellularLocation>
        <location evidence="1 11">Cell outer membrane</location>
        <topology evidence="1 11">Multi-pass membrane protein</topology>
    </subcellularLocation>
</comment>
<accession>A0A501XHP2</accession>
<feature type="chain" id="PRO_5021438848" evidence="14">
    <location>
        <begin position="23"/>
        <end position="733"/>
    </location>
</feature>
<keyword evidence="4" id="KW-0410">Iron transport</keyword>
<dbReference type="SUPFAM" id="SSF56935">
    <property type="entry name" value="Porins"/>
    <property type="match status" value="1"/>
</dbReference>
<evidence type="ECO:0000256" key="14">
    <source>
        <dbReference type="SAM" id="SignalP"/>
    </source>
</evidence>
<dbReference type="InterPro" id="IPR012910">
    <property type="entry name" value="Plug_dom"/>
</dbReference>
<dbReference type="InterPro" id="IPR036942">
    <property type="entry name" value="Beta-barrel_TonB_sf"/>
</dbReference>
<dbReference type="Gene3D" id="2.40.170.20">
    <property type="entry name" value="TonB-dependent receptor, beta-barrel domain"/>
    <property type="match status" value="1"/>
</dbReference>
<organism evidence="17 18">
    <name type="scientific">Sandaracinobacter neustonicus</name>
    <dbReference type="NCBI Taxonomy" id="1715348"/>
    <lineage>
        <taxon>Bacteria</taxon>
        <taxon>Pseudomonadati</taxon>
        <taxon>Pseudomonadota</taxon>
        <taxon>Alphaproteobacteria</taxon>
        <taxon>Sphingomonadales</taxon>
        <taxon>Sphingosinicellaceae</taxon>
        <taxon>Sandaracinobacter</taxon>
    </lineage>
</organism>
<sequence>MPRIRQLSILALATGLAFPLHAQQAPATGEVEASNDDIIVSARRRNESLMEVPISITAVSGAALEAQGAPDITSLQQQAPNMTTAVARGSNSTLIAFIRGVGQQDPLWGFEPGVGLYVDDVYMARPQGAVLDIFDVERIEVLRGPQGTLYGRNTIGGAIKYVTKRLGNEFGGRVKATYGSYNQIDLSGTVSVPLGDSFAVGAGVLWSQRDGYGKNLNTGVDQYDKDVLAGRLSAEFDSGDVFIRVAADRTEDRSNPRHGTRLQGNGTNPVFAPTDSVYDTRAGIGDDNKVVTQGVSLTGEVGLGEGFTVKSITAYRDGYTDTLIDFDNTPGPVLDIPARYKDWQVTQELQLLVEKERFQGVFGAFYLEGRASGAFDTVVGLANLTVYTGGNVKTKSIAFFGDASYDLTDELKLSAGLRWTQDKKEGTVLRQQYLGIRSPEFGNASAIYLATRSDYTNDRTFKKLTPRVSLSYQPDQDLNLYASWGRGFKSGGFDMRGDVVATPTTVNGYEPETIDSFEVGMKGAFLDRTLFLNLAGFYSKYKDQQVTIQAPTTTPGVIASFVDNAGRADIWGVEAELRAVPTESIQLQTSIGYIKAKYKEFWTYIAGGTTPVDVSDQRFFQNTPEFTINSSVTWSTGLAGGQLSITPSVTLRSNIHMFEYVSPLDQQGYVLVDGSVNWKSGDDRFTLGLHARNLTDERYRVGGYYFPGALYGNSIIGYYGPPRTVAVTAGYRF</sequence>
<keyword evidence="14" id="KW-0732">Signal</keyword>
<dbReference type="InterPro" id="IPR000531">
    <property type="entry name" value="Beta-barrel_TonB"/>
</dbReference>
<evidence type="ECO:0000256" key="8">
    <source>
        <dbReference type="ARBA" id="ARBA00023077"/>
    </source>
</evidence>
<dbReference type="Pfam" id="PF00593">
    <property type="entry name" value="TonB_dep_Rec_b-barrel"/>
    <property type="match status" value="1"/>
</dbReference>
<keyword evidence="18" id="KW-1185">Reference proteome</keyword>
<keyword evidence="17" id="KW-0675">Receptor</keyword>
<evidence type="ECO:0000256" key="11">
    <source>
        <dbReference type="PROSITE-ProRule" id="PRU01360"/>
    </source>
</evidence>
<evidence type="ECO:0000313" key="18">
    <source>
        <dbReference type="Proteomes" id="UP000319897"/>
    </source>
</evidence>
<evidence type="ECO:0000256" key="4">
    <source>
        <dbReference type="ARBA" id="ARBA00022496"/>
    </source>
</evidence>
<evidence type="ECO:0000256" key="1">
    <source>
        <dbReference type="ARBA" id="ARBA00004571"/>
    </source>
</evidence>
<keyword evidence="7" id="KW-0406">Ion transport</keyword>
<proteinExistence type="inferred from homology"/>
<evidence type="ECO:0000256" key="10">
    <source>
        <dbReference type="ARBA" id="ARBA00023237"/>
    </source>
</evidence>
<feature type="signal peptide" evidence="14">
    <location>
        <begin position="1"/>
        <end position="22"/>
    </location>
</feature>
<keyword evidence="3 11" id="KW-1134">Transmembrane beta strand</keyword>
<dbReference type="GO" id="GO:0006826">
    <property type="term" value="P:iron ion transport"/>
    <property type="evidence" value="ECO:0007669"/>
    <property type="project" value="UniProtKB-KW"/>
</dbReference>
<keyword evidence="8 12" id="KW-0798">TonB box</keyword>
<name>A0A501XHP2_9SPHN</name>
<evidence type="ECO:0000256" key="7">
    <source>
        <dbReference type="ARBA" id="ARBA00023065"/>
    </source>
</evidence>
<dbReference type="InterPro" id="IPR039426">
    <property type="entry name" value="TonB-dep_rcpt-like"/>
</dbReference>
<reference evidence="17 18" key="1">
    <citation type="submission" date="2019-06" db="EMBL/GenBank/DDBJ databases">
        <authorList>
            <person name="Lee I."/>
            <person name="Jang G.I."/>
            <person name="Hwang C.Y."/>
        </authorList>
    </citation>
    <scope>NUCLEOTIDE SEQUENCE [LARGE SCALE GENOMIC DNA]</scope>
    <source>
        <strain evidence="17 18">PAMC 28131</strain>
    </source>
</reference>
<dbReference type="Pfam" id="PF07715">
    <property type="entry name" value="Plug"/>
    <property type="match status" value="1"/>
</dbReference>
<gene>
    <name evidence="17" type="ORF">FJQ54_12855</name>
</gene>
<keyword evidence="5 11" id="KW-0812">Transmembrane</keyword>
<evidence type="ECO:0000256" key="6">
    <source>
        <dbReference type="ARBA" id="ARBA00023004"/>
    </source>
</evidence>
<comment type="caution">
    <text evidence="17">The sequence shown here is derived from an EMBL/GenBank/DDBJ whole genome shotgun (WGS) entry which is preliminary data.</text>
</comment>
<dbReference type="GO" id="GO:0009279">
    <property type="term" value="C:cell outer membrane"/>
    <property type="evidence" value="ECO:0007669"/>
    <property type="project" value="UniProtKB-SubCell"/>
</dbReference>
<keyword evidence="10 11" id="KW-0998">Cell outer membrane</keyword>
<keyword evidence="6" id="KW-0408">Iron</keyword>
<evidence type="ECO:0000259" key="15">
    <source>
        <dbReference type="Pfam" id="PF00593"/>
    </source>
</evidence>
<evidence type="ECO:0000313" key="17">
    <source>
        <dbReference type="EMBL" id="TPE59813.1"/>
    </source>
</evidence>
<keyword evidence="2 11" id="KW-0813">Transport</keyword>
<evidence type="ECO:0000256" key="13">
    <source>
        <dbReference type="SAM" id="MobiDB-lite"/>
    </source>
</evidence>
<feature type="domain" description="TonB-dependent receptor-like beta-barrel" evidence="15">
    <location>
        <begin position="248"/>
        <end position="694"/>
    </location>
</feature>
<evidence type="ECO:0000256" key="9">
    <source>
        <dbReference type="ARBA" id="ARBA00023136"/>
    </source>
</evidence>
<dbReference type="RefSeq" id="WP_140928822.1">
    <property type="nucleotide sequence ID" value="NZ_VFSU01000029.1"/>
</dbReference>
<evidence type="ECO:0000256" key="2">
    <source>
        <dbReference type="ARBA" id="ARBA00022448"/>
    </source>
</evidence>